<reference evidence="1 2" key="1">
    <citation type="journal article" date="2011" name="J. Bacteriol.">
        <title>Complete genome sequence of a beneficial plant root-associated bacterium, Pseudomonas brassicacearum.</title>
        <authorList>
            <person name="Ortet P."/>
            <person name="Barakat M."/>
            <person name="Lalaouna D."/>
            <person name="Fochesato S."/>
            <person name="Barbe V."/>
            <person name="Vacherie B."/>
            <person name="Santaella C."/>
            <person name="Heulin T."/>
            <person name="Achouak W."/>
        </authorList>
    </citation>
    <scope>NUCLEOTIDE SEQUENCE [LARGE SCALE GENOMIC DNA]</scope>
    <source>
        <strain evidence="1 2">NFM421</strain>
    </source>
</reference>
<evidence type="ECO:0000313" key="1">
    <source>
        <dbReference type="EMBL" id="AEA69060.1"/>
    </source>
</evidence>
<reference key="2">
    <citation type="submission" date="2011-03" db="EMBL/GenBank/DDBJ databases">
        <title>Complete Genome Sequence of a beneficial plant roots-associated bacterium Pseudomonas brassicacearum.</title>
        <authorList>
            <person name="Ortet P."/>
            <person name="Barakat M."/>
            <person name="Lalaouna D."/>
            <person name="Fochesato S."/>
            <person name="Barbe V."/>
            <person name="Santaella C."/>
            <person name="Heulin T."/>
            <person name="Achouak W."/>
        </authorList>
    </citation>
    <scope>NUCLEOTIDE SEQUENCE</scope>
    <source>
        <strain>NFM421</strain>
    </source>
</reference>
<evidence type="ECO:0000313" key="2">
    <source>
        <dbReference type="Proteomes" id="UP000006692"/>
    </source>
</evidence>
<proteinExistence type="predicted"/>
<dbReference type="AlphaFoldDB" id="F2KG04"/>
<dbReference type="STRING" id="994484.PSEBR_m898"/>
<sequence length="53" mass="5900">MWQQSLLAMQAPRFMKDRIDSIAGSLAPTEVGVLRSTTDLFIDPLQGYWAGSE</sequence>
<accession>F2KG04</accession>
<dbReference type="Proteomes" id="UP000006692">
    <property type="component" value="Chromosome"/>
</dbReference>
<dbReference type="HOGENOM" id="CLU_3065171_0_0_6"/>
<dbReference type="KEGG" id="pba:PSEBR_m898"/>
<name>F2KG04_PSEBN</name>
<protein>
    <submittedName>
        <fullName evidence="1">Uncharacterized protein</fullName>
    </submittedName>
</protein>
<dbReference type="EMBL" id="CP002585">
    <property type="protein sequence ID" value="AEA69060.1"/>
    <property type="molecule type" value="Genomic_DNA"/>
</dbReference>
<gene>
    <name evidence="1" type="ORF">PSEBR_m898</name>
</gene>
<organism evidence="1 2">
    <name type="scientific">Pseudomonas brassicacearum (strain NFM421)</name>
    <dbReference type="NCBI Taxonomy" id="994484"/>
    <lineage>
        <taxon>Bacteria</taxon>
        <taxon>Pseudomonadati</taxon>
        <taxon>Pseudomonadota</taxon>
        <taxon>Gammaproteobacteria</taxon>
        <taxon>Pseudomonadales</taxon>
        <taxon>Pseudomonadaceae</taxon>
        <taxon>Pseudomonas</taxon>
    </lineage>
</organism>